<protein>
    <recommendedName>
        <fullName evidence="3">DUF4968 domain-containing protein</fullName>
    </recommendedName>
</protein>
<dbReference type="EMBL" id="CAXJRC010000033">
    <property type="protein sequence ID" value="CAL2107235.1"/>
    <property type="molecule type" value="Genomic_DNA"/>
</dbReference>
<gene>
    <name evidence="1" type="ORF">T190115A13A_30081</name>
</gene>
<sequence length="188" mass="20993">MNKFIFTIYLFLIGTGIAMAQDIELFRFSNLQLAEGKTMVLHHNKVNNKVTLIEKSEGDFTVNGGFLQAFILKRLTNGKVLIASAKQKNYFLRYKPSTDEVDFALIENKEVLENYTWQLQFAGKLNNNNAKNIIAISPTSALSKGLVHKSNNQVGVETLKANPTSSGRGGTIIGDQYRFTMEKLADVL</sequence>
<evidence type="ECO:0000313" key="2">
    <source>
        <dbReference type="Proteomes" id="UP001497602"/>
    </source>
</evidence>
<reference evidence="1 2" key="1">
    <citation type="submission" date="2024-05" db="EMBL/GenBank/DDBJ databases">
        <authorList>
            <person name="Duchaud E."/>
        </authorList>
    </citation>
    <scope>NUCLEOTIDE SEQUENCE [LARGE SCALE GENOMIC DNA]</scope>
    <source>
        <strain evidence="1">Ena-SAMPLE-TAB-13-05-2024-13:56:06:370-140305</strain>
    </source>
</reference>
<comment type="caution">
    <text evidence="1">The sequence shown here is derived from an EMBL/GenBank/DDBJ whole genome shotgun (WGS) entry which is preliminary data.</text>
</comment>
<keyword evidence="2" id="KW-1185">Reference proteome</keyword>
<name>A0ABM9PND0_9FLAO</name>
<accession>A0ABM9PND0</accession>
<organism evidence="1 2">
    <name type="scientific">Tenacibaculum vairaonense</name>
    <dbReference type="NCBI Taxonomy" id="3137860"/>
    <lineage>
        <taxon>Bacteria</taxon>
        <taxon>Pseudomonadati</taxon>
        <taxon>Bacteroidota</taxon>
        <taxon>Flavobacteriia</taxon>
        <taxon>Flavobacteriales</taxon>
        <taxon>Flavobacteriaceae</taxon>
        <taxon>Tenacibaculum</taxon>
    </lineage>
</organism>
<evidence type="ECO:0008006" key="3">
    <source>
        <dbReference type="Google" id="ProtNLM"/>
    </source>
</evidence>
<proteinExistence type="predicted"/>
<evidence type="ECO:0000313" key="1">
    <source>
        <dbReference type="EMBL" id="CAL2107235.1"/>
    </source>
</evidence>
<dbReference type="Proteomes" id="UP001497602">
    <property type="component" value="Unassembled WGS sequence"/>
</dbReference>
<dbReference type="RefSeq" id="WP_348738894.1">
    <property type="nucleotide sequence ID" value="NZ_CAXJRC010000033.1"/>
</dbReference>